<evidence type="ECO:0000259" key="2">
    <source>
        <dbReference type="SMART" id="SM00105"/>
    </source>
</evidence>
<dbReference type="OrthoDB" id="10266696at2759"/>
<dbReference type="InterPro" id="IPR051718">
    <property type="entry name" value="ARF_GTPase-activating"/>
</dbReference>
<dbReference type="AlphaFoldDB" id="X6M7U6"/>
<dbReference type="SMART" id="SM00105">
    <property type="entry name" value="ArfGap"/>
    <property type="match status" value="1"/>
</dbReference>
<dbReference type="EMBL" id="ASPP01024359">
    <property type="protein sequence ID" value="ETO09105.1"/>
    <property type="molecule type" value="Genomic_DNA"/>
</dbReference>
<name>X6M7U6_RETFI</name>
<dbReference type="PANTHER" id="PTHR45705">
    <property type="entry name" value="FI20236P1"/>
    <property type="match status" value="1"/>
</dbReference>
<evidence type="ECO:0000313" key="4">
    <source>
        <dbReference type="Proteomes" id="UP000023152"/>
    </source>
</evidence>
<dbReference type="InterPro" id="IPR001164">
    <property type="entry name" value="ArfGAP_dom"/>
</dbReference>
<dbReference type="InterPro" id="IPR038508">
    <property type="entry name" value="ArfGAP_dom_sf"/>
</dbReference>
<sequence>MHIIGYVCNFFFLFHGSQKKKKVKSATLDLWTPELIQHFKRQGGNIVVNHLYEATLPKRDKPTEEVDVPRLEQFIRAKYEAKKWYALPRSENASNLSKGKDKSQNNQPTTQSNANSKMASKTGPQKMIKKVCVKLLSRTLKFLVALCFSWPVVHILSFDKRRDKQLYTFIYIYLHNKGEILKRTNEPEALLTFETLSNTNKNGPSEVGADFSALWANGDVSSSNQSDGTSGFAFINNSSSTQEIRPLNNHVSSAFSFHNNNLSSAPTTTNATGGIDILTEPAPTNSKETILSMYKKQEQLPLFQKIDPKSKVFFIILFYFF</sequence>
<dbReference type="InterPro" id="IPR037278">
    <property type="entry name" value="ARFGAP/RecO"/>
</dbReference>
<evidence type="ECO:0000256" key="1">
    <source>
        <dbReference type="SAM" id="MobiDB-lite"/>
    </source>
</evidence>
<proteinExistence type="predicted"/>
<feature type="compositionally biased region" description="Polar residues" evidence="1">
    <location>
        <begin position="104"/>
        <end position="122"/>
    </location>
</feature>
<dbReference type="GO" id="GO:0005737">
    <property type="term" value="C:cytoplasm"/>
    <property type="evidence" value="ECO:0007669"/>
    <property type="project" value="TreeGrafter"/>
</dbReference>
<evidence type="ECO:0000313" key="3">
    <source>
        <dbReference type="EMBL" id="ETO09105.1"/>
    </source>
</evidence>
<dbReference type="GO" id="GO:0005096">
    <property type="term" value="F:GTPase activator activity"/>
    <property type="evidence" value="ECO:0007669"/>
    <property type="project" value="InterPro"/>
</dbReference>
<gene>
    <name evidence="3" type="ORF">RFI_28280</name>
</gene>
<feature type="domain" description="Arf-GAP" evidence="2">
    <location>
        <begin position="9"/>
        <end position="93"/>
    </location>
</feature>
<protein>
    <submittedName>
        <fullName evidence="3">Arf GTPase activating protein</fullName>
    </submittedName>
</protein>
<feature type="region of interest" description="Disordered" evidence="1">
    <location>
        <begin position="93"/>
        <end position="122"/>
    </location>
</feature>
<reference evidence="3 4" key="1">
    <citation type="journal article" date="2013" name="Curr. Biol.">
        <title>The Genome of the Foraminiferan Reticulomyxa filosa.</title>
        <authorList>
            <person name="Glockner G."/>
            <person name="Hulsmann N."/>
            <person name="Schleicher M."/>
            <person name="Noegel A.A."/>
            <person name="Eichinger L."/>
            <person name="Gallinger C."/>
            <person name="Pawlowski J."/>
            <person name="Sierra R."/>
            <person name="Euteneuer U."/>
            <person name="Pillet L."/>
            <person name="Moustafa A."/>
            <person name="Platzer M."/>
            <person name="Groth M."/>
            <person name="Szafranski K."/>
            <person name="Schliwa M."/>
        </authorList>
    </citation>
    <scope>NUCLEOTIDE SEQUENCE [LARGE SCALE GENOMIC DNA]</scope>
</reference>
<dbReference type="Proteomes" id="UP000023152">
    <property type="component" value="Unassembled WGS sequence"/>
</dbReference>
<dbReference type="SUPFAM" id="SSF57863">
    <property type="entry name" value="ArfGap/RecO-like zinc finger"/>
    <property type="match status" value="1"/>
</dbReference>
<organism evidence="3 4">
    <name type="scientific">Reticulomyxa filosa</name>
    <dbReference type="NCBI Taxonomy" id="46433"/>
    <lineage>
        <taxon>Eukaryota</taxon>
        <taxon>Sar</taxon>
        <taxon>Rhizaria</taxon>
        <taxon>Retaria</taxon>
        <taxon>Foraminifera</taxon>
        <taxon>Monothalamids</taxon>
        <taxon>Reticulomyxidae</taxon>
        <taxon>Reticulomyxa</taxon>
    </lineage>
</organism>
<dbReference type="PANTHER" id="PTHR45705:SF1">
    <property type="entry name" value="FI20236P1"/>
    <property type="match status" value="1"/>
</dbReference>
<dbReference type="Gene3D" id="1.10.220.150">
    <property type="entry name" value="Arf GTPase activating protein"/>
    <property type="match status" value="1"/>
</dbReference>
<accession>X6M7U6</accession>
<dbReference type="Pfam" id="PF01412">
    <property type="entry name" value="ArfGap"/>
    <property type="match status" value="1"/>
</dbReference>
<comment type="caution">
    <text evidence="3">The sequence shown here is derived from an EMBL/GenBank/DDBJ whole genome shotgun (WGS) entry which is preliminary data.</text>
</comment>
<keyword evidence="4" id="KW-1185">Reference proteome</keyword>